<keyword evidence="5" id="KW-0227">DNA damage</keyword>
<dbReference type="Gene3D" id="3.40.50.300">
    <property type="entry name" value="P-loop containing nucleotide triphosphate hydrolases"/>
    <property type="match status" value="1"/>
</dbReference>
<keyword evidence="4" id="KW-0238">DNA-binding</keyword>
<feature type="compositionally biased region" description="Basic and acidic residues" evidence="6">
    <location>
        <begin position="25"/>
        <end position="34"/>
    </location>
</feature>
<keyword evidence="5" id="KW-0234">DNA repair</keyword>
<dbReference type="InterPro" id="IPR036187">
    <property type="entry name" value="DNA_mismatch_repair_MutS_sf"/>
</dbReference>
<feature type="transmembrane region" description="Helical" evidence="7">
    <location>
        <begin position="255"/>
        <end position="278"/>
    </location>
</feature>
<feature type="compositionally biased region" description="Polar residues" evidence="6">
    <location>
        <begin position="1"/>
        <end position="23"/>
    </location>
</feature>
<dbReference type="Pfam" id="PF00488">
    <property type="entry name" value="MutS_V"/>
    <property type="match status" value="1"/>
</dbReference>
<evidence type="ECO:0000256" key="7">
    <source>
        <dbReference type="SAM" id="Phobius"/>
    </source>
</evidence>
<keyword evidence="7" id="KW-0812">Transmembrane</keyword>
<dbReference type="PANTHER" id="PTHR11361:SF34">
    <property type="entry name" value="DNA MISMATCH REPAIR PROTEIN MSH1, MITOCHONDRIAL"/>
    <property type="match status" value="1"/>
</dbReference>
<dbReference type="GO" id="GO:0140664">
    <property type="term" value="F:ATP-dependent DNA damage sensor activity"/>
    <property type="evidence" value="ECO:0007669"/>
    <property type="project" value="InterPro"/>
</dbReference>
<reference evidence="9 10" key="1">
    <citation type="submission" date="2016-10" db="EMBL/GenBank/DDBJ databases">
        <authorList>
            <person name="de Groot N.N."/>
        </authorList>
    </citation>
    <scope>NUCLEOTIDE SEQUENCE [LARGE SCALE GENOMIC DNA]</scope>
    <source>
        <strain evidence="9 10">Nl18</strain>
    </source>
</reference>
<dbReference type="GO" id="GO:0006298">
    <property type="term" value="P:mismatch repair"/>
    <property type="evidence" value="ECO:0007669"/>
    <property type="project" value="InterPro"/>
</dbReference>
<dbReference type="Gene3D" id="1.10.1420.10">
    <property type="match status" value="1"/>
</dbReference>
<dbReference type="SMART" id="SM00534">
    <property type="entry name" value="MUTSac"/>
    <property type="match status" value="1"/>
</dbReference>
<dbReference type="Pfam" id="PF05192">
    <property type="entry name" value="MutS_III"/>
    <property type="match status" value="1"/>
</dbReference>
<evidence type="ECO:0000256" key="1">
    <source>
        <dbReference type="ARBA" id="ARBA00006271"/>
    </source>
</evidence>
<dbReference type="RefSeq" id="WP_074744654.1">
    <property type="nucleotide sequence ID" value="NZ_FOCT01000003.1"/>
</dbReference>
<dbReference type="SUPFAM" id="SSF48334">
    <property type="entry name" value="DNA repair protein MutS, domain III"/>
    <property type="match status" value="1"/>
</dbReference>
<proteinExistence type="inferred from homology"/>
<feature type="region of interest" description="Disordered" evidence="6">
    <location>
        <begin position="1"/>
        <end position="34"/>
    </location>
</feature>
<evidence type="ECO:0000259" key="8">
    <source>
        <dbReference type="SMART" id="SM00534"/>
    </source>
</evidence>
<feature type="transmembrane region" description="Helical" evidence="7">
    <location>
        <begin position="228"/>
        <end position="249"/>
    </location>
</feature>
<evidence type="ECO:0000313" key="9">
    <source>
        <dbReference type="EMBL" id="SEN18424.1"/>
    </source>
</evidence>
<name>A0A1H8EH24_9PROT</name>
<evidence type="ECO:0000256" key="5">
    <source>
        <dbReference type="ARBA" id="ARBA00023204"/>
    </source>
</evidence>
<dbReference type="AlphaFoldDB" id="A0A1H8EH24"/>
<evidence type="ECO:0000313" key="10">
    <source>
        <dbReference type="Proteomes" id="UP000183898"/>
    </source>
</evidence>
<dbReference type="SUPFAM" id="SSF52540">
    <property type="entry name" value="P-loop containing nucleoside triphosphate hydrolases"/>
    <property type="match status" value="1"/>
</dbReference>
<dbReference type="EMBL" id="FOCT01000003">
    <property type="protein sequence ID" value="SEN18424.1"/>
    <property type="molecule type" value="Genomic_DNA"/>
</dbReference>
<feature type="domain" description="DNA mismatch repair proteins mutS family" evidence="8">
    <location>
        <begin position="365"/>
        <end position="547"/>
    </location>
</feature>
<evidence type="ECO:0000256" key="3">
    <source>
        <dbReference type="ARBA" id="ARBA00022840"/>
    </source>
</evidence>
<dbReference type="PANTHER" id="PTHR11361">
    <property type="entry name" value="DNA MISMATCH REPAIR PROTEIN MUTS FAMILY MEMBER"/>
    <property type="match status" value="1"/>
</dbReference>
<keyword evidence="3" id="KW-0067">ATP-binding</keyword>
<accession>A0A1H8EH24</accession>
<dbReference type="InterPro" id="IPR007696">
    <property type="entry name" value="DNA_mismatch_repair_MutS_core"/>
</dbReference>
<keyword evidence="7" id="KW-1133">Transmembrane helix</keyword>
<evidence type="ECO:0000256" key="6">
    <source>
        <dbReference type="SAM" id="MobiDB-lite"/>
    </source>
</evidence>
<keyword evidence="2" id="KW-0547">Nucleotide-binding</keyword>
<evidence type="ECO:0000256" key="2">
    <source>
        <dbReference type="ARBA" id="ARBA00022741"/>
    </source>
</evidence>
<protein>
    <submittedName>
        <fullName evidence="9">MutS domain III</fullName>
    </submittedName>
</protein>
<organism evidence="9 10">
    <name type="scientific">Nitrosospira multiformis</name>
    <dbReference type="NCBI Taxonomy" id="1231"/>
    <lineage>
        <taxon>Bacteria</taxon>
        <taxon>Pseudomonadati</taxon>
        <taxon>Pseudomonadota</taxon>
        <taxon>Betaproteobacteria</taxon>
        <taxon>Nitrosomonadales</taxon>
        <taxon>Nitrosomonadaceae</taxon>
        <taxon>Nitrosospira</taxon>
    </lineage>
</organism>
<dbReference type="GO" id="GO:0005524">
    <property type="term" value="F:ATP binding"/>
    <property type="evidence" value="ECO:0007669"/>
    <property type="project" value="UniProtKB-KW"/>
</dbReference>
<evidence type="ECO:0000256" key="4">
    <source>
        <dbReference type="ARBA" id="ARBA00023125"/>
    </source>
</evidence>
<gene>
    <name evidence="9" type="ORF">SAMN05216404_10344</name>
</gene>
<dbReference type="InterPro" id="IPR045076">
    <property type="entry name" value="MutS"/>
</dbReference>
<dbReference type="InterPro" id="IPR000432">
    <property type="entry name" value="DNA_mismatch_repair_MutS_C"/>
</dbReference>
<dbReference type="GO" id="GO:0030983">
    <property type="term" value="F:mismatched DNA binding"/>
    <property type="evidence" value="ECO:0007669"/>
    <property type="project" value="InterPro"/>
</dbReference>
<keyword evidence="7" id="KW-0472">Membrane</keyword>
<dbReference type="CDD" id="cd03243">
    <property type="entry name" value="ABC_MutS_homologs"/>
    <property type="match status" value="1"/>
</dbReference>
<comment type="similarity">
    <text evidence="1">Belongs to the DNA mismatch repair MutS family.</text>
</comment>
<dbReference type="InterPro" id="IPR027417">
    <property type="entry name" value="P-loop_NTPase"/>
</dbReference>
<sequence length="547" mass="60596">MNSSSAPNSYWNQKPVLSSSQKPSGIRDTRPKEDDYGVLDAKTFDAIEADALFDSVNHAITHAGQSVLYRSLARPETDAALIQKKQEAVRELSSNSMLREALQHFVDTMKEGEQSLYHLLYGTFTGGIAVDNSRGGKDEMEFSGYGYHQFIDGTGFAIDMVETVEILPQPQSAYLRELFQAVRDFGKSRIYSLMRGPVYVSEGKFKTREEKPRYLPLSRFTPSMFKPIPVFFAVAALGAALYFFQGLLASFGIAYLGYGILVLAVPILPVVLIAIAASDRDTVIYPLRKLFKHSPELARLVDVLGMLDELLSFHRYSVAFGGQMTLPEISESERHALEVTEARNPVLARANSNYVPNDVSLDDAGRLLVITGPNSGGKTAYCKTVVQIQLLGQIGCYIPAAVGRLVLAEHIFYQVPDPGHLDEGMGRFGHELKRTREIFFNSTPRSLVVLDELSEGTTFEEKMELSEYVLAGFYKLGASTLLVTHNHELCERLQDKGIGRYLQGEFSPQGPTYRLIPGVSRVSHADRVAAALGFSKEDVEKHLASRS</sequence>
<dbReference type="Proteomes" id="UP000183898">
    <property type="component" value="Unassembled WGS sequence"/>
</dbReference>